<dbReference type="AlphaFoldDB" id="A0AAN6U3H8"/>
<protein>
    <submittedName>
        <fullName evidence="3">Carbohydrate-binding module family 50 protein</fullName>
    </submittedName>
</protein>
<reference evidence="3" key="1">
    <citation type="journal article" date="2023" name="Mol. Phylogenet. Evol.">
        <title>Genome-scale phylogeny and comparative genomics of the fungal order Sordariales.</title>
        <authorList>
            <person name="Hensen N."/>
            <person name="Bonometti L."/>
            <person name="Westerberg I."/>
            <person name="Brannstrom I.O."/>
            <person name="Guillou S."/>
            <person name="Cros-Aarteil S."/>
            <person name="Calhoun S."/>
            <person name="Haridas S."/>
            <person name="Kuo A."/>
            <person name="Mondo S."/>
            <person name="Pangilinan J."/>
            <person name="Riley R."/>
            <person name="LaButti K."/>
            <person name="Andreopoulos B."/>
            <person name="Lipzen A."/>
            <person name="Chen C."/>
            <person name="Yan M."/>
            <person name="Daum C."/>
            <person name="Ng V."/>
            <person name="Clum A."/>
            <person name="Steindorff A."/>
            <person name="Ohm R.A."/>
            <person name="Martin F."/>
            <person name="Silar P."/>
            <person name="Natvig D.O."/>
            <person name="Lalanne C."/>
            <person name="Gautier V."/>
            <person name="Ament-Velasquez S.L."/>
            <person name="Kruys A."/>
            <person name="Hutchinson M.I."/>
            <person name="Powell A.J."/>
            <person name="Barry K."/>
            <person name="Miller A.N."/>
            <person name="Grigoriev I.V."/>
            <person name="Debuchy R."/>
            <person name="Gladieux P."/>
            <person name="Hiltunen Thoren M."/>
            <person name="Johannesson H."/>
        </authorList>
    </citation>
    <scope>NUCLEOTIDE SEQUENCE</scope>
    <source>
        <strain evidence="3">CBS 731.68</strain>
    </source>
</reference>
<dbReference type="CDD" id="cd00118">
    <property type="entry name" value="LysM"/>
    <property type="match status" value="1"/>
</dbReference>
<keyword evidence="1" id="KW-0732">Signal</keyword>
<dbReference type="RefSeq" id="XP_062649453.1">
    <property type="nucleotide sequence ID" value="XM_062792344.1"/>
</dbReference>
<dbReference type="PROSITE" id="PS51782">
    <property type="entry name" value="LYSM"/>
    <property type="match status" value="1"/>
</dbReference>
<dbReference type="EMBL" id="MU853225">
    <property type="protein sequence ID" value="KAK4125682.1"/>
    <property type="molecule type" value="Genomic_DNA"/>
</dbReference>
<comment type="caution">
    <text evidence="3">The sequence shown here is derived from an EMBL/GenBank/DDBJ whole genome shotgun (WGS) entry which is preliminary data.</text>
</comment>
<dbReference type="InterPro" id="IPR036779">
    <property type="entry name" value="LysM_dom_sf"/>
</dbReference>
<feature type="chain" id="PRO_5042891865" evidence="1">
    <location>
        <begin position="27"/>
        <end position="136"/>
    </location>
</feature>
<evidence type="ECO:0000313" key="4">
    <source>
        <dbReference type="Proteomes" id="UP001302602"/>
    </source>
</evidence>
<dbReference type="GeneID" id="87829113"/>
<dbReference type="Proteomes" id="UP001302602">
    <property type="component" value="Unassembled WGS sequence"/>
</dbReference>
<dbReference type="InterPro" id="IPR018392">
    <property type="entry name" value="LysM"/>
</dbReference>
<feature type="domain" description="LysM" evidence="2">
    <location>
        <begin position="69"/>
        <end position="119"/>
    </location>
</feature>
<proteinExistence type="predicted"/>
<evidence type="ECO:0000313" key="3">
    <source>
        <dbReference type="EMBL" id="KAK4125682.1"/>
    </source>
</evidence>
<gene>
    <name evidence="3" type="ORF">N657DRAFT_642423</name>
</gene>
<evidence type="ECO:0000259" key="2">
    <source>
        <dbReference type="PROSITE" id="PS51782"/>
    </source>
</evidence>
<organism evidence="3 4">
    <name type="scientific">Parathielavia appendiculata</name>
    <dbReference type="NCBI Taxonomy" id="2587402"/>
    <lineage>
        <taxon>Eukaryota</taxon>
        <taxon>Fungi</taxon>
        <taxon>Dikarya</taxon>
        <taxon>Ascomycota</taxon>
        <taxon>Pezizomycotina</taxon>
        <taxon>Sordariomycetes</taxon>
        <taxon>Sordariomycetidae</taxon>
        <taxon>Sordariales</taxon>
        <taxon>Chaetomiaceae</taxon>
        <taxon>Parathielavia</taxon>
    </lineage>
</organism>
<accession>A0AAN6U3H8</accession>
<feature type="signal peptide" evidence="1">
    <location>
        <begin position="1"/>
        <end position="26"/>
    </location>
</feature>
<dbReference type="Gene3D" id="3.10.350.10">
    <property type="entry name" value="LysM domain"/>
    <property type="match status" value="1"/>
</dbReference>
<evidence type="ECO:0000256" key="1">
    <source>
        <dbReference type="SAM" id="SignalP"/>
    </source>
</evidence>
<name>A0AAN6U3H8_9PEZI</name>
<reference evidence="3" key="2">
    <citation type="submission" date="2023-05" db="EMBL/GenBank/DDBJ databases">
        <authorList>
            <consortium name="Lawrence Berkeley National Laboratory"/>
            <person name="Steindorff A."/>
            <person name="Hensen N."/>
            <person name="Bonometti L."/>
            <person name="Westerberg I."/>
            <person name="Brannstrom I.O."/>
            <person name="Guillou S."/>
            <person name="Cros-Aarteil S."/>
            <person name="Calhoun S."/>
            <person name="Haridas S."/>
            <person name="Kuo A."/>
            <person name="Mondo S."/>
            <person name="Pangilinan J."/>
            <person name="Riley R."/>
            <person name="Labutti K."/>
            <person name="Andreopoulos B."/>
            <person name="Lipzen A."/>
            <person name="Chen C."/>
            <person name="Yanf M."/>
            <person name="Daum C."/>
            <person name="Ng V."/>
            <person name="Clum A."/>
            <person name="Ohm R."/>
            <person name="Martin F."/>
            <person name="Silar P."/>
            <person name="Natvig D."/>
            <person name="Lalanne C."/>
            <person name="Gautier V."/>
            <person name="Ament-Velasquez S.L."/>
            <person name="Kruys A."/>
            <person name="Hutchinson M.I."/>
            <person name="Powell A.J."/>
            <person name="Barry K."/>
            <person name="Miller A.N."/>
            <person name="Grigoriev I.V."/>
            <person name="Debuchy R."/>
            <person name="Gladieux P."/>
            <person name="Thoren M.H."/>
            <person name="Johannesson H."/>
        </authorList>
    </citation>
    <scope>NUCLEOTIDE SEQUENCE</scope>
    <source>
        <strain evidence="3">CBS 731.68</strain>
    </source>
</reference>
<keyword evidence="4" id="KW-1185">Reference proteome</keyword>
<sequence length="136" mass="15338">MKSLHRNGVLRLAVVLLPLAPSLVSTQDESDCQPYRWDFGGLKMREDPADPLPTQGTPIPVALGEVNCRYWTTTPAEVNYYTCSQMAQRYSISNDVLFNLNPGLARDCSNVQPKTDYCVRGCKSFLHQETRLRGWS</sequence>